<sequence length="297" mass="33589">MNFDWNDIEVFLAVARSGTLSAAGRQLNRSQPTIGRRIQQLEKQLSLTLFTRTPYGYKLTENGNSLIETAEEIQQKMDQLKGCVKLLNEQPSGVVNIACGESFARLLMDNMGRLTFQYPEISIQIQTGIQFVNLEKGEADIAIRSQRPTNPNLYVRFLGHCRYAVYASSAYVFQHPESRTEQRAESCRWISYHDSESVLPVTRWLRQQVPPEQIKLYCSTLMALLQGVKSGQGLAALPIFVGKQSQDLIQLTPALTDLNQETWLVLNRNAGRVQAIKAVSTWIGEIFDQLDDGCFRI</sequence>
<dbReference type="GO" id="GO:0006351">
    <property type="term" value="P:DNA-templated transcription"/>
    <property type="evidence" value="ECO:0007669"/>
    <property type="project" value="TreeGrafter"/>
</dbReference>
<dbReference type="SUPFAM" id="SSF53850">
    <property type="entry name" value="Periplasmic binding protein-like II"/>
    <property type="match status" value="1"/>
</dbReference>
<keyword evidence="3" id="KW-0238">DNA-binding</keyword>
<reference evidence="6" key="1">
    <citation type="submission" date="2018-06" db="EMBL/GenBank/DDBJ databases">
        <authorList>
            <person name="Zhirakovskaya E."/>
        </authorList>
    </citation>
    <scope>NUCLEOTIDE SEQUENCE</scope>
</reference>
<dbReference type="EMBL" id="UOFP01000173">
    <property type="protein sequence ID" value="VAW87193.1"/>
    <property type="molecule type" value="Genomic_DNA"/>
</dbReference>
<dbReference type="GO" id="GO:0003700">
    <property type="term" value="F:DNA-binding transcription factor activity"/>
    <property type="evidence" value="ECO:0007669"/>
    <property type="project" value="InterPro"/>
</dbReference>
<gene>
    <name evidence="6" type="ORF">MNBD_GAMMA18-9</name>
</gene>
<dbReference type="InterPro" id="IPR000847">
    <property type="entry name" value="LysR_HTH_N"/>
</dbReference>
<dbReference type="Gene3D" id="3.40.190.290">
    <property type="match status" value="1"/>
</dbReference>
<dbReference type="InterPro" id="IPR005119">
    <property type="entry name" value="LysR_subst-bd"/>
</dbReference>
<protein>
    <submittedName>
        <fullName evidence="6">Transcriptional regulator, LysR family</fullName>
    </submittedName>
</protein>
<dbReference type="Pfam" id="PF03466">
    <property type="entry name" value="LysR_substrate"/>
    <property type="match status" value="1"/>
</dbReference>
<dbReference type="InterPro" id="IPR036388">
    <property type="entry name" value="WH-like_DNA-bd_sf"/>
</dbReference>
<dbReference type="SUPFAM" id="SSF46785">
    <property type="entry name" value="Winged helix' DNA-binding domain"/>
    <property type="match status" value="1"/>
</dbReference>
<evidence type="ECO:0000256" key="2">
    <source>
        <dbReference type="ARBA" id="ARBA00023015"/>
    </source>
</evidence>
<dbReference type="Gene3D" id="1.10.10.10">
    <property type="entry name" value="Winged helix-like DNA-binding domain superfamily/Winged helix DNA-binding domain"/>
    <property type="match status" value="1"/>
</dbReference>
<keyword evidence="4" id="KW-0804">Transcription</keyword>
<dbReference type="Pfam" id="PF00126">
    <property type="entry name" value="HTH_1"/>
    <property type="match status" value="1"/>
</dbReference>
<dbReference type="PANTHER" id="PTHR30537">
    <property type="entry name" value="HTH-TYPE TRANSCRIPTIONAL REGULATOR"/>
    <property type="match status" value="1"/>
</dbReference>
<dbReference type="PROSITE" id="PS50931">
    <property type="entry name" value="HTH_LYSR"/>
    <property type="match status" value="1"/>
</dbReference>
<dbReference type="GO" id="GO:0043565">
    <property type="term" value="F:sequence-specific DNA binding"/>
    <property type="evidence" value="ECO:0007669"/>
    <property type="project" value="TreeGrafter"/>
</dbReference>
<feature type="domain" description="HTH lysR-type" evidence="5">
    <location>
        <begin position="3"/>
        <end position="60"/>
    </location>
</feature>
<organism evidence="6">
    <name type="scientific">hydrothermal vent metagenome</name>
    <dbReference type="NCBI Taxonomy" id="652676"/>
    <lineage>
        <taxon>unclassified sequences</taxon>
        <taxon>metagenomes</taxon>
        <taxon>ecological metagenomes</taxon>
    </lineage>
</organism>
<evidence type="ECO:0000256" key="1">
    <source>
        <dbReference type="ARBA" id="ARBA00009437"/>
    </source>
</evidence>
<evidence type="ECO:0000256" key="3">
    <source>
        <dbReference type="ARBA" id="ARBA00023125"/>
    </source>
</evidence>
<dbReference type="InterPro" id="IPR058163">
    <property type="entry name" value="LysR-type_TF_proteobact-type"/>
</dbReference>
<comment type="similarity">
    <text evidence="1">Belongs to the LysR transcriptional regulatory family.</text>
</comment>
<dbReference type="PANTHER" id="PTHR30537:SF3">
    <property type="entry name" value="TRANSCRIPTIONAL REGULATORY PROTEIN"/>
    <property type="match status" value="1"/>
</dbReference>
<evidence type="ECO:0000259" key="5">
    <source>
        <dbReference type="PROSITE" id="PS50931"/>
    </source>
</evidence>
<proteinExistence type="inferred from homology"/>
<accession>A0A3B0ZG56</accession>
<dbReference type="PRINTS" id="PR00039">
    <property type="entry name" value="HTHLYSR"/>
</dbReference>
<evidence type="ECO:0000256" key="4">
    <source>
        <dbReference type="ARBA" id="ARBA00023163"/>
    </source>
</evidence>
<keyword evidence="2" id="KW-0805">Transcription regulation</keyword>
<dbReference type="FunFam" id="1.10.10.10:FF:000001">
    <property type="entry name" value="LysR family transcriptional regulator"/>
    <property type="match status" value="1"/>
</dbReference>
<name>A0A3B0ZG56_9ZZZZ</name>
<dbReference type="InterPro" id="IPR036390">
    <property type="entry name" value="WH_DNA-bd_sf"/>
</dbReference>
<evidence type="ECO:0000313" key="6">
    <source>
        <dbReference type="EMBL" id="VAW87193.1"/>
    </source>
</evidence>
<dbReference type="AlphaFoldDB" id="A0A3B0ZG56"/>